<dbReference type="AlphaFoldDB" id="A0A345HLJ1"/>
<feature type="compositionally biased region" description="Basic and acidic residues" evidence="1">
    <location>
        <begin position="225"/>
        <end position="241"/>
    </location>
</feature>
<dbReference type="Proteomes" id="UP000253868">
    <property type="component" value="Chromosome"/>
</dbReference>
<feature type="compositionally biased region" description="Acidic residues" evidence="1">
    <location>
        <begin position="12"/>
        <end position="22"/>
    </location>
</feature>
<gene>
    <name evidence="2" type="ORF">DVK44_07485</name>
</gene>
<evidence type="ECO:0000256" key="1">
    <source>
        <dbReference type="SAM" id="MobiDB-lite"/>
    </source>
</evidence>
<evidence type="ECO:0000313" key="2">
    <source>
        <dbReference type="EMBL" id="AXG77565.1"/>
    </source>
</evidence>
<feature type="compositionally biased region" description="Low complexity" evidence="1">
    <location>
        <begin position="195"/>
        <end position="214"/>
    </location>
</feature>
<feature type="compositionally biased region" description="Polar residues" evidence="1">
    <location>
        <begin position="244"/>
        <end position="254"/>
    </location>
</feature>
<dbReference type="KEGG" id="spad:DVK44_07485"/>
<sequence length="370" mass="35149">MDGDVRTATGAADDEAEAEAEADTERCTACPGAPTAPAAVDAAVDAAVAVAAPLAEAVAAVPTRRRRTAAGAAGAAGAVEAWAAVRTVGAFIPVGAEAGDRTAPWAPRTPGSTAAPGAAARCTEAREAAATGAGAEAGAADCRPARDGEVNPAAVTGREEPTSGAACSDRDTDTTGASADDRVTADDRPADGTARDGATGAPPAGAAGVAVPGAEDWGKVPGGVRSRDARCTGRAPTERPGPDTSFTTGRTGSPATAPGTVPEAGRSPTMGTDRVEAAGEATGGAAGGTTGAASGRRVDPVGAAARCTGNAPTERPGSDADTEGVTEGGAPPVTRGAAGAGPGAAFTRAGAAGARAGDPEGPEEPETAGS</sequence>
<dbReference type="OrthoDB" id="10017863at2"/>
<reference evidence="3" key="1">
    <citation type="submission" date="2018-07" db="EMBL/GenBank/DDBJ databases">
        <authorList>
            <person name="Zhao J."/>
        </authorList>
    </citation>
    <scope>NUCLEOTIDE SEQUENCE [LARGE SCALE GENOMIC DNA]</scope>
    <source>
        <strain evidence="3">GSSD-12</strain>
    </source>
</reference>
<feature type="region of interest" description="Disordered" evidence="1">
    <location>
        <begin position="135"/>
        <end position="370"/>
    </location>
</feature>
<name>A0A345HLJ1_9ACTN</name>
<evidence type="ECO:0000313" key="3">
    <source>
        <dbReference type="Proteomes" id="UP000253868"/>
    </source>
</evidence>
<feature type="compositionally biased region" description="Low complexity" evidence="1">
    <location>
        <begin position="328"/>
        <end position="356"/>
    </location>
</feature>
<protein>
    <submittedName>
        <fullName evidence="2">Uncharacterized protein</fullName>
    </submittedName>
</protein>
<proteinExistence type="predicted"/>
<feature type="compositionally biased region" description="Gly residues" evidence="1">
    <location>
        <begin position="281"/>
        <end position="290"/>
    </location>
</feature>
<organism evidence="2 3">
    <name type="scientific">Streptomyces paludis</name>
    <dbReference type="NCBI Taxonomy" id="2282738"/>
    <lineage>
        <taxon>Bacteria</taxon>
        <taxon>Bacillati</taxon>
        <taxon>Actinomycetota</taxon>
        <taxon>Actinomycetes</taxon>
        <taxon>Kitasatosporales</taxon>
        <taxon>Streptomycetaceae</taxon>
        <taxon>Streptomyces</taxon>
    </lineage>
</organism>
<feature type="region of interest" description="Disordered" evidence="1">
    <location>
        <begin position="1"/>
        <end position="25"/>
    </location>
</feature>
<keyword evidence="3" id="KW-1185">Reference proteome</keyword>
<dbReference type="EMBL" id="CP031194">
    <property type="protein sequence ID" value="AXG77565.1"/>
    <property type="molecule type" value="Genomic_DNA"/>
</dbReference>
<accession>A0A345HLJ1</accession>
<feature type="compositionally biased region" description="Basic and acidic residues" evidence="1">
    <location>
        <begin position="168"/>
        <end position="194"/>
    </location>
</feature>
<feature type="compositionally biased region" description="Acidic residues" evidence="1">
    <location>
        <begin position="360"/>
        <end position="370"/>
    </location>
</feature>